<dbReference type="EMBL" id="KV453854">
    <property type="protein sequence ID" value="ODV85023.1"/>
    <property type="molecule type" value="Genomic_DNA"/>
</dbReference>
<proteinExistence type="predicted"/>
<dbReference type="GO" id="GO:0004526">
    <property type="term" value="F:ribonuclease P activity"/>
    <property type="evidence" value="ECO:0007669"/>
    <property type="project" value="TreeGrafter"/>
</dbReference>
<gene>
    <name evidence="1" type="ORF">CANARDRAFT_8153</name>
</gene>
<dbReference type="PANTHER" id="PTHR15396">
    <property type="entry name" value="RIBONUCLEASE P PROTEIN SUBUNIT P40"/>
    <property type="match status" value="1"/>
</dbReference>
<dbReference type="Pfam" id="PF08584">
    <property type="entry name" value="Ribonuc_P_40"/>
    <property type="match status" value="1"/>
</dbReference>
<organism evidence="1 2">
    <name type="scientific">[Candida] arabinofermentans NRRL YB-2248</name>
    <dbReference type="NCBI Taxonomy" id="983967"/>
    <lineage>
        <taxon>Eukaryota</taxon>
        <taxon>Fungi</taxon>
        <taxon>Dikarya</taxon>
        <taxon>Ascomycota</taxon>
        <taxon>Saccharomycotina</taxon>
        <taxon>Pichiomycetes</taxon>
        <taxon>Pichiales</taxon>
        <taxon>Pichiaceae</taxon>
        <taxon>Ogataea</taxon>
        <taxon>Ogataea/Candida clade</taxon>
    </lineage>
</organism>
<evidence type="ECO:0000313" key="1">
    <source>
        <dbReference type="EMBL" id="ODV85023.1"/>
    </source>
</evidence>
<dbReference type="GO" id="GO:0000172">
    <property type="term" value="C:ribonuclease MRP complex"/>
    <property type="evidence" value="ECO:0007669"/>
    <property type="project" value="TreeGrafter"/>
</dbReference>
<dbReference type="AlphaFoldDB" id="A0A1E4SZU5"/>
<dbReference type="GO" id="GO:0000447">
    <property type="term" value="P:endonucleolytic cleavage in ITS1 to separate SSU-rRNA from 5.8S rRNA and LSU-rRNA from tricistronic rRNA transcript (SSU-rRNA, 5.8S rRNA, LSU-rRNA)"/>
    <property type="evidence" value="ECO:0007669"/>
    <property type="project" value="TreeGrafter"/>
</dbReference>
<accession>A0A1E4SZU5</accession>
<dbReference type="OrthoDB" id="63112at2759"/>
<name>A0A1E4SZU5_9ASCO</name>
<protein>
    <submittedName>
        <fullName evidence="1">Uncharacterized protein</fullName>
    </submittedName>
</protein>
<dbReference type="PANTHER" id="PTHR15396:SF1">
    <property type="entry name" value="RIBONUCLEASE P PROTEIN SUBUNIT P40"/>
    <property type="match status" value="1"/>
</dbReference>
<dbReference type="InterPro" id="IPR013893">
    <property type="entry name" value="RNase_P_Rpp40"/>
</dbReference>
<reference evidence="2" key="1">
    <citation type="submission" date="2016-04" db="EMBL/GenBank/DDBJ databases">
        <title>Comparative genomics of biotechnologically important yeasts.</title>
        <authorList>
            <consortium name="DOE Joint Genome Institute"/>
            <person name="Riley R."/>
            <person name="Haridas S."/>
            <person name="Wolfe K.H."/>
            <person name="Lopes M.R."/>
            <person name="Hittinger C.T."/>
            <person name="Goker M."/>
            <person name="Salamov A."/>
            <person name="Wisecaver J."/>
            <person name="Long T.M."/>
            <person name="Aerts A.L."/>
            <person name="Barry K."/>
            <person name="Choi C."/>
            <person name="Clum A."/>
            <person name="Coughlan A.Y."/>
            <person name="Deshpande S."/>
            <person name="Douglass A.P."/>
            <person name="Hanson S.J."/>
            <person name="Klenk H.-P."/>
            <person name="Labutti K."/>
            <person name="Lapidus A."/>
            <person name="Lindquist E."/>
            <person name="Lipzen A."/>
            <person name="Meier-Kolthoff J.P."/>
            <person name="Ohm R.A."/>
            <person name="Otillar R.P."/>
            <person name="Pangilinan J."/>
            <person name="Peng Y."/>
            <person name="Rokas A."/>
            <person name="Rosa C.A."/>
            <person name="Scheuner C."/>
            <person name="Sibirny A.A."/>
            <person name="Slot J.C."/>
            <person name="Stielow J.B."/>
            <person name="Sun H."/>
            <person name="Kurtzman C.P."/>
            <person name="Blackwell M."/>
            <person name="Grigoriev I.V."/>
            <person name="Jeffries T.W."/>
        </authorList>
    </citation>
    <scope>NUCLEOTIDE SEQUENCE [LARGE SCALE GENOMIC DNA]</scope>
    <source>
        <strain evidence="2">NRRL YB-2248</strain>
    </source>
</reference>
<sequence>MAPDKLSHCHVKGGDYSSSRNIIAKTFAEHNFINQLDIILSKDSLTTAGLQNLITATASVSYMVSCDLYTIIKSALQLSQQSDVDSIHLTTIGHDVDHQDTVSITKGVLNLKMSQETFLKSGLDCKLSSISKGNKNLRNKMYKISFDLVKFKAQTLDKNYMRLIWFIENTYRSQNFKFIFNSSRPFIDSLDNDVNEALQEIPIKTSTTSLGNIKVPSLEIKNDQLWLSETLEWLSYSSIEGPQLSIFDKTESYISSYSELLESDSNEEIIKVTITGGLIPSSLSLDYLQSLSSIEWFGILQHGARDSNVSYGVHNEHCYVNGGENIDVLLKSEDKFVLWEILAPGDAHR</sequence>
<dbReference type="Proteomes" id="UP000094801">
    <property type="component" value="Unassembled WGS sequence"/>
</dbReference>
<evidence type="ECO:0000313" key="2">
    <source>
        <dbReference type="Proteomes" id="UP000094801"/>
    </source>
</evidence>
<dbReference type="STRING" id="983967.A0A1E4SZU5"/>
<dbReference type="GO" id="GO:0001682">
    <property type="term" value="P:tRNA 5'-leader removal"/>
    <property type="evidence" value="ECO:0007669"/>
    <property type="project" value="InterPro"/>
</dbReference>
<dbReference type="GO" id="GO:0030681">
    <property type="term" value="C:multimeric ribonuclease P complex"/>
    <property type="evidence" value="ECO:0007669"/>
    <property type="project" value="TreeGrafter"/>
</dbReference>
<dbReference type="GO" id="GO:0000171">
    <property type="term" value="F:ribonuclease MRP activity"/>
    <property type="evidence" value="ECO:0007669"/>
    <property type="project" value="TreeGrafter"/>
</dbReference>
<keyword evidence="2" id="KW-1185">Reference proteome</keyword>